<feature type="domain" description="Origin recognition complex subunit 3 winged helix C-terminal" evidence="7">
    <location>
        <begin position="537"/>
        <end position="645"/>
    </location>
</feature>
<dbReference type="Proteomes" id="UP001172684">
    <property type="component" value="Unassembled WGS sequence"/>
</dbReference>
<dbReference type="InterPro" id="IPR020795">
    <property type="entry name" value="ORC3"/>
</dbReference>
<evidence type="ECO:0000259" key="7">
    <source>
        <dbReference type="Pfam" id="PF18137"/>
    </source>
</evidence>
<keyword evidence="9" id="KW-1185">Reference proteome</keyword>
<dbReference type="InterPro" id="IPR040855">
    <property type="entry name" value="ORC_WH_C"/>
</dbReference>
<dbReference type="PANTHER" id="PTHR12748">
    <property type="entry name" value="ORIGIN RECOGNITION COMPLEX SUBUNIT 3"/>
    <property type="match status" value="1"/>
</dbReference>
<keyword evidence="5" id="KW-0539">Nucleus</keyword>
<organism evidence="8 9">
    <name type="scientific">Coniosporium apollinis</name>
    <dbReference type="NCBI Taxonomy" id="61459"/>
    <lineage>
        <taxon>Eukaryota</taxon>
        <taxon>Fungi</taxon>
        <taxon>Dikarya</taxon>
        <taxon>Ascomycota</taxon>
        <taxon>Pezizomycotina</taxon>
        <taxon>Dothideomycetes</taxon>
        <taxon>Dothideomycetes incertae sedis</taxon>
        <taxon>Coniosporium</taxon>
    </lineage>
</organism>
<evidence type="ECO:0000259" key="6">
    <source>
        <dbReference type="Pfam" id="PF07034"/>
    </source>
</evidence>
<sequence>MEHQKCYVFNRQGGRPAKKRRLNNSNLPSSWPLRETTYNELWAAQEKRINDVLSEVNKATTGEITAFVSAAATESRTSACRIPTGLVVAGPSIASHRTLFEHLGRDIVTQTRSAFVLLTSAECPNLKTLLKNLIKNATARSTEDDEDDEVAGNASQKGPKLLNYDLQLLYLWFRIQNLNQVVVAFQDSEAFDGSLLGEAIELFKFWSDRVPFVLLFGIATTVETFENKLPRSAKRCIEGQNFDVTQADEVLERVFHAAIDGDDVPLRLGPSLSLKYAYMSHFYANPLSLLLRQDIRYEQLSTDDIKAVRNLDSFRQLAERLLDDGEAALVRYLLESDIVLFKNVKQQLEEGQLRISNMVRAIETLYALRRCSPKMPIIPRSSLYVRAVSGELNGSPAVREFLLSVKKASSDILVQILDALLTSTPEDALSIMLSLRERLVALMESNEDSSTPLRSEHDLRNETLRTTIVAQKVELSKQKSALSKKDAAYSKLVDECHSRLEAYFAEMFIKPQELFLHEIFLYDLKSPHKDAFTPRPRYAVERALSAPQDYLGCDCCQSATGSDGTESTLSSMQPSTAILYQLYLESGSLINVSDLWSAFQAIMVDDDDEQSLTMALFQRALAELRCLGLIKSSRKKTDHVAKLAWKGL</sequence>
<accession>A0ABQ9P6G0</accession>
<comment type="caution">
    <text evidence="8">The sequence shown here is derived from an EMBL/GenBank/DDBJ whole genome shotgun (WGS) entry which is preliminary data.</text>
</comment>
<evidence type="ECO:0000256" key="5">
    <source>
        <dbReference type="ARBA" id="ARBA00023242"/>
    </source>
</evidence>
<evidence type="ECO:0000313" key="8">
    <source>
        <dbReference type="EMBL" id="KAJ9669169.1"/>
    </source>
</evidence>
<evidence type="ECO:0000313" key="9">
    <source>
        <dbReference type="Proteomes" id="UP001172684"/>
    </source>
</evidence>
<dbReference type="InterPro" id="IPR045667">
    <property type="entry name" value="ORC3_N"/>
</dbReference>
<proteinExistence type="inferred from homology"/>
<evidence type="ECO:0000256" key="2">
    <source>
        <dbReference type="ARBA" id="ARBA00010977"/>
    </source>
</evidence>
<reference evidence="8" key="1">
    <citation type="submission" date="2022-10" db="EMBL/GenBank/DDBJ databases">
        <title>Culturing micro-colonial fungi from biological soil crusts in the Mojave desert and describing Neophaeococcomyces mojavensis, and introducing the new genera and species Taxawa tesnikishii.</title>
        <authorList>
            <person name="Kurbessoian T."/>
            <person name="Stajich J.E."/>
        </authorList>
    </citation>
    <scope>NUCLEOTIDE SEQUENCE</scope>
    <source>
        <strain evidence="8">TK_1</strain>
    </source>
</reference>
<dbReference type="CDD" id="cd20704">
    <property type="entry name" value="Orc3"/>
    <property type="match status" value="1"/>
</dbReference>
<keyword evidence="3" id="KW-0235">DNA replication</keyword>
<evidence type="ECO:0000256" key="3">
    <source>
        <dbReference type="ARBA" id="ARBA00022705"/>
    </source>
</evidence>
<protein>
    <submittedName>
        <fullName evidence="8">Origin recognition complex subunit 3</fullName>
    </submittedName>
</protein>
<dbReference type="Pfam" id="PF18137">
    <property type="entry name" value="WHD_ORC"/>
    <property type="match status" value="1"/>
</dbReference>
<feature type="domain" description="Origin recognition complex subunit 3 N-terminal" evidence="6">
    <location>
        <begin position="19"/>
        <end position="270"/>
    </location>
</feature>
<comment type="similarity">
    <text evidence="2">Belongs to the ORC3 family.</text>
</comment>
<comment type="subcellular location">
    <subcellularLocation>
        <location evidence="1">Nucleus</location>
    </subcellularLocation>
</comment>
<dbReference type="PANTHER" id="PTHR12748:SF0">
    <property type="entry name" value="ORIGIN RECOGNITION COMPLEX SUBUNIT 3"/>
    <property type="match status" value="1"/>
</dbReference>
<evidence type="ECO:0000256" key="1">
    <source>
        <dbReference type="ARBA" id="ARBA00004123"/>
    </source>
</evidence>
<evidence type="ECO:0000256" key="4">
    <source>
        <dbReference type="ARBA" id="ARBA00023125"/>
    </source>
</evidence>
<keyword evidence="4" id="KW-0238">DNA-binding</keyword>
<name>A0ABQ9P6G0_9PEZI</name>
<dbReference type="Pfam" id="PF07034">
    <property type="entry name" value="ORC3_N"/>
    <property type="match status" value="1"/>
</dbReference>
<dbReference type="EMBL" id="JAPDRL010000003">
    <property type="protein sequence ID" value="KAJ9669169.1"/>
    <property type="molecule type" value="Genomic_DNA"/>
</dbReference>
<gene>
    <name evidence="8" type="primary">ORC3</name>
    <name evidence="8" type="ORF">H2201_000520</name>
</gene>